<comment type="caution">
    <text evidence="1">The sequence shown here is derived from an EMBL/GenBank/DDBJ whole genome shotgun (WGS) entry which is preliminary data.</text>
</comment>
<evidence type="ECO:0000313" key="1">
    <source>
        <dbReference type="EMBL" id="CAG9183296.1"/>
    </source>
</evidence>
<dbReference type="Gene3D" id="3.90.190.10">
    <property type="entry name" value="Protein tyrosine phosphatase superfamily"/>
    <property type="match status" value="1"/>
</dbReference>
<sequence length="201" mass="22099">MLADAVAEKPNGSSTRPNVGGDALLSIWKLLMPRLQDIVSKLYRSPVGVRQVFALSRDDAERLPRLSSIAVISITAPERQEAQLEGFTHVLRLSFADVDFTNPNLSEKNKKRLVYAFTAEQARAVRQFVDCLPANITSVVVHCEGGFSRSCAIALGLHHLYGYRVEHERLTHANPSVFQVLTGKPITHLSAGLTTPARSAR</sequence>
<dbReference type="EMBL" id="CAJZAF010000034">
    <property type="protein sequence ID" value="CAG9183296.1"/>
    <property type="molecule type" value="Genomic_DNA"/>
</dbReference>
<protein>
    <recommendedName>
        <fullName evidence="3">Tyrosine specific protein phosphatases domain-containing protein</fullName>
    </recommendedName>
</protein>
<reference evidence="1 2" key="1">
    <citation type="submission" date="2021-08" db="EMBL/GenBank/DDBJ databases">
        <authorList>
            <person name="Peeters C."/>
        </authorList>
    </citation>
    <scope>NUCLEOTIDE SEQUENCE [LARGE SCALE GENOMIC DNA]</scope>
    <source>
        <strain evidence="1 2">LMG 23994</strain>
    </source>
</reference>
<accession>A0ABM8XSH8</accession>
<organism evidence="1 2">
    <name type="scientific">Cupriavidus pinatubonensis</name>
    <dbReference type="NCBI Taxonomy" id="248026"/>
    <lineage>
        <taxon>Bacteria</taxon>
        <taxon>Pseudomonadati</taxon>
        <taxon>Pseudomonadota</taxon>
        <taxon>Betaproteobacteria</taxon>
        <taxon>Burkholderiales</taxon>
        <taxon>Burkholderiaceae</taxon>
        <taxon>Cupriavidus</taxon>
    </lineage>
</organism>
<keyword evidence="2" id="KW-1185">Reference proteome</keyword>
<name>A0ABM8XSH8_9BURK</name>
<gene>
    <name evidence="1" type="ORF">LMG23994_05109</name>
</gene>
<dbReference type="SUPFAM" id="SSF52799">
    <property type="entry name" value="(Phosphotyrosine protein) phosphatases II"/>
    <property type="match status" value="1"/>
</dbReference>
<dbReference type="InterPro" id="IPR029021">
    <property type="entry name" value="Prot-tyrosine_phosphatase-like"/>
</dbReference>
<evidence type="ECO:0008006" key="3">
    <source>
        <dbReference type="Google" id="ProtNLM"/>
    </source>
</evidence>
<evidence type="ECO:0000313" key="2">
    <source>
        <dbReference type="Proteomes" id="UP000701702"/>
    </source>
</evidence>
<proteinExistence type="predicted"/>
<dbReference type="Proteomes" id="UP000701702">
    <property type="component" value="Unassembled WGS sequence"/>
</dbReference>